<evidence type="ECO:0000313" key="4">
    <source>
        <dbReference type="Proteomes" id="UP000807370"/>
    </source>
</evidence>
<feature type="transmembrane region" description="Helical" evidence="1">
    <location>
        <begin position="66"/>
        <end position="85"/>
    </location>
</feature>
<feature type="transmembrane region" description="Helical" evidence="1">
    <location>
        <begin position="228"/>
        <end position="246"/>
    </location>
</feature>
<dbReference type="PANTHER" id="PTHR23028">
    <property type="entry name" value="ACETYLTRANSFERASE"/>
    <property type="match status" value="1"/>
</dbReference>
<dbReference type="GO" id="GO:0016746">
    <property type="term" value="F:acyltransferase activity"/>
    <property type="evidence" value="ECO:0007669"/>
    <property type="project" value="UniProtKB-KW"/>
</dbReference>
<evidence type="ECO:0000259" key="2">
    <source>
        <dbReference type="Pfam" id="PF01757"/>
    </source>
</evidence>
<evidence type="ECO:0000256" key="1">
    <source>
        <dbReference type="SAM" id="Phobius"/>
    </source>
</evidence>
<feature type="transmembrane region" description="Helical" evidence="1">
    <location>
        <begin position="167"/>
        <end position="186"/>
    </location>
</feature>
<gene>
    <name evidence="3" type="ORF">HZZ13_19305</name>
</gene>
<keyword evidence="1" id="KW-0472">Membrane</keyword>
<name>A0ABS0PRV5_9BRAD</name>
<dbReference type="PANTHER" id="PTHR23028:SF131">
    <property type="entry name" value="BLR2367 PROTEIN"/>
    <property type="match status" value="1"/>
</dbReference>
<feature type="transmembrane region" description="Helical" evidence="1">
    <location>
        <begin position="289"/>
        <end position="309"/>
    </location>
</feature>
<keyword evidence="1" id="KW-1133">Transmembrane helix</keyword>
<sequence length="358" mass="38948">MNWAGPGQYRLLLALIVVVTHVSRFNLGHAAVYSFFSLSGYWVCSMWHAKYAACRQPYVTFLISRFWRLGPVFVICSVAGWLIAVPNDAPVIGPVASLAEAFSSVFILGYASLPIQPNVPAWSLDIEMQFYLVAPLIAICAVYGWRVTIIASLSLSIAACLATPSGLVLRYLIFFSAGAAAFAAQWHPSRSLALRSGALVSAALLALAICPYRDILLGGAHPGPLFRFNEYLNIAVTVAILPWTIYTTQQRSPALDRMLGDLSYIVYLVHWPVLHFVDVASGSMATRLTHIAVAVAAIAVLGWLIWKLVDVPSNRLRSRWVAARGGQSKHAYVSDAVTPFPVGAVLQAPAPRRVEGEL</sequence>
<keyword evidence="3" id="KW-0012">Acyltransferase</keyword>
<keyword evidence="1" id="KW-0812">Transmembrane</keyword>
<feature type="transmembrane region" description="Helical" evidence="1">
    <location>
        <begin position="130"/>
        <end position="155"/>
    </location>
</feature>
<dbReference type="Proteomes" id="UP000807370">
    <property type="component" value="Unassembled WGS sequence"/>
</dbReference>
<comment type="caution">
    <text evidence="3">The sequence shown here is derived from an EMBL/GenBank/DDBJ whole genome shotgun (WGS) entry which is preliminary data.</text>
</comment>
<feature type="transmembrane region" description="Helical" evidence="1">
    <location>
        <begin position="91"/>
        <end position="110"/>
    </location>
</feature>
<feature type="transmembrane region" description="Helical" evidence="1">
    <location>
        <begin position="34"/>
        <end position="54"/>
    </location>
</feature>
<reference evidence="3 4" key="1">
    <citation type="submission" date="2020-07" db="EMBL/GenBank/DDBJ databases">
        <title>Bradyrhizobium diversity isolated from nodules of indigenous legumes of Western Australia.</title>
        <authorList>
            <person name="Klepa M.S."/>
        </authorList>
    </citation>
    <scope>NUCLEOTIDE SEQUENCE [LARGE SCALE GENOMIC DNA]</scope>
    <source>
        <strain evidence="3 4">CNPSo 4010</strain>
    </source>
</reference>
<dbReference type="InterPro" id="IPR050879">
    <property type="entry name" value="Acyltransferase_3"/>
</dbReference>
<feature type="domain" description="Acyltransferase 3" evidence="2">
    <location>
        <begin position="10"/>
        <end position="306"/>
    </location>
</feature>
<evidence type="ECO:0000313" key="3">
    <source>
        <dbReference type="EMBL" id="MBH5399918.1"/>
    </source>
</evidence>
<keyword evidence="4" id="KW-1185">Reference proteome</keyword>
<dbReference type="InterPro" id="IPR002656">
    <property type="entry name" value="Acyl_transf_3_dom"/>
</dbReference>
<protein>
    <submittedName>
        <fullName evidence="3">Acyltransferase</fullName>
    </submittedName>
</protein>
<dbReference type="Pfam" id="PF01757">
    <property type="entry name" value="Acyl_transf_3"/>
    <property type="match status" value="1"/>
</dbReference>
<proteinExistence type="predicted"/>
<accession>A0ABS0PRV5</accession>
<dbReference type="EMBL" id="JACCHP010000012">
    <property type="protein sequence ID" value="MBH5399918.1"/>
    <property type="molecule type" value="Genomic_DNA"/>
</dbReference>
<keyword evidence="3" id="KW-0808">Transferase</keyword>
<feature type="transmembrane region" description="Helical" evidence="1">
    <location>
        <begin position="198"/>
        <end position="216"/>
    </location>
</feature>
<feature type="transmembrane region" description="Helical" evidence="1">
    <location>
        <begin position="258"/>
        <end position="277"/>
    </location>
</feature>
<organism evidence="3 4">
    <name type="scientific">Bradyrhizobium agreste</name>
    <dbReference type="NCBI Taxonomy" id="2751811"/>
    <lineage>
        <taxon>Bacteria</taxon>
        <taxon>Pseudomonadati</taxon>
        <taxon>Pseudomonadota</taxon>
        <taxon>Alphaproteobacteria</taxon>
        <taxon>Hyphomicrobiales</taxon>
        <taxon>Nitrobacteraceae</taxon>
        <taxon>Bradyrhizobium</taxon>
    </lineage>
</organism>